<keyword evidence="4 6" id="KW-0472">Membrane</keyword>
<sequence length="460" mass="48873">MTSDHITPSDVVSAPADGSPTVTQPHLKRVLTLPSLVLFGIVYMVPLTVFSTYGIVTQETGGRLPLAYLVTLVVMSFTAWSYGAMSREYPVAGSAYAYATNTFGGNVGFASGWSLLMDYMFLPMINYLIIGIYLHAEFEAIPAWVFVLVSIALVTVLNVVGITSVDRVSKLIVLVQSVFIVVFVVMSVKTIAGGPAPNVMAPFTGDHGGIAPILAGSAVLCLSFLGFDAVSTLSEEAKHPKRDVPRAIVLTTLAAGIIFIGLSYLAHLDFPSHKFADPDSGALDVMTAAGGNFLANFFTAAAIAGALGSALTSQASVSRILYSMGRDNVLPRKVFGMLSPRFLTPVNAVLIVSVVSLLAVVLDLTTLASMISFGALVAFSVVNLAVIKHYIFDSGRRDPMSMVVYGLVPLIGFGLTIWLWTSLSPTALIVGLVWLGVGITYLAVLTRGFRRPPPSMEVDH</sequence>
<evidence type="ECO:0000313" key="8">
    <source>
        <dbReference type="EMBL" id="NMO03905.1"/>
    </source>
</evidence>
<comment type="caution">
    <text evidence="8">The sequence shown here is derived from an EMBL/GenBank/DDBJ whole genome shotgun (WGS) entry which is preliminary data.</text>
</comment>
<feature type="transmembrane region" description="Helical" evidence="6">
    <location>
        <begin position="247"/>
        <end position="266"/>
    </location>
</feature>
<feature type="transmembrane region" description="Helical" evidence="6">
    <location>
        <begin position="403"/>
        <end position="421"/>
    </location>
</feature>
<feature type="transmembrane region" description="Helical" evidence="6">
    <location>
        <begin position="293"/>
        <end position="322"/>
    </location>
</feature>
<reference evidence="8 9" key="1">
    <citation type="submission" date="2020-04" db="EMBL/GenBank/DDBJ databases">
        <title>Gordonia sp. nov. TBRC 11910.</title>
        <authorList>
            <person name="Suriyachadkun C."/>
        </authorList>
    </citation>
    <scope>NUCLEOTIDE SEQUENCE [LARGE SCALE GENOMIC DNA]</scope>
    <source>
        <strain evidence="8 9">TBRC 11910</strain>
    </source>
</reference>
<feature type="transmembrane region" description="Helical" evidence="6">
    <location>
        <begin position="171"/>
        <end position="188"/>
    </location>
</feature>
<dbReference type="EMBL" id="JABBNB010000028">
    <property type="protein sequence ID" value="NMO03905.1"/>
    <property type="molecule type" value="Genomic_DNA"/>
</dbReference>
<feature type="domain" description="Amino acid permease/ SLC12A" evidence="7">
    <location>
        <begin position="37"/>
        <end position="386"/>
    </location>
</feature>
<keyword evidence="2 6" id="KW-0812">Transmembrane</keyword>
<feature type="transmembrane region" description="Helical" evidence="6">
    <location>
        <begin position="368"/>
        <end position="391"/>
    </location>
</feature>
<evidence type="ECO:0000256" key="2">
    <source>
        <dbReference type="ARBA" id="ARBA00022692"/>
    </source>
</evidence>
<evidence type="ECO:0000256" key="1">
    <source>
        <dbReference type="ARBA" id="ARBA00004141"/>
    </source>
</evidence>
<proteinExistence type="predicted"/>
<dbReference type="GO" id="GO:0055085">
    <property type="term" value="P:transmembrane transport"/>
    <property type="evidence" value="ECO:0007669"/>
    <property type="project" value="InterPro"/>
</dbReference>
<feature type="transmembrane region" description="Helical" evidence="6">
    <location>
        <begin position="141"/>
        <end position="159"/>
    </location>
</feature>
<dbReference type="GO" id="GO:0016020">
    <property type="term" value="C:membrane"/>
    <property type="evidence" value="ECO:0007669"/>
    <property type="project" value="UniProtKB-SubCell"/>
</dbReference>
<organism evidence="8 9">
    <name type="scientific">Gordonia asplenii</name>
    <dbReference type="NCBI Taxonomy" id="2725283"/>
    <lineage>
        <taxon>Bacteria</taxon>
        <taxon>Bacillati</taxon>
        <taxon>Actinomycetota</taxon>
        <taxon>Actinomycetes</taxon>
        <taxon>Mycobacteriales</taxon>
        <taxon>Gordoniaceae</taxon>
        <taxon>Gordonia</taxon>
    </lineage>
</organism>
<keyword evidence="3 6" id="KW-1133">Transmembrane helix</keyword>
<dbReference type="Gene3D" id="1.20.1740.10">
    <property type="entry name" value="Amino acid/polyamine transporter I"/>
    <property type="match status" value="1"/>
</dbReference>
<protein>
    <submittedName>
        <fullName evidence="8">APC family permease</fullName>
    </submittedName>
</protein>
<accession>A0A848L4C9</accession>
<feature type="transmembrane region" description="Helical" evidence="6">
    <location>
        <begin position="342"/>
        <end position="362"/>
    </location>
</feature>
<feature type="transmembrane region" description="Helical" evidence="6">
    <location>
        <begin position="65"/>
        <end position="83"/>
    </location>
</feature>
<dbReference type="PIRSF" id="PIRSF006060">
    <property type="entry name" value="AA_transporter"/>
    <property type="match status" value="1"/>
</dbReference>
<evidence type="ECO:0000256" key="5">
    <source>
        <dbReference type="SAM" id="MobiDB-lite"/>
    </source>
</evidence>
<gene>
    <name evidence="8" type="ORF">HH308_22075</name>
</gene>
<dbReference type="PANTHER" id="PTHR42770:SF8">
    <property type="entry name" value="PUTRESCINE IMPORTER PUUP"/>
    <property type="match status" value="1"/>
</dbReference>
<dbReference type="Pfam" id="PF00324">
    <property type="entry name" value="AA_permease"/>
    <property type="match status" value="1"/>
</dbReference>
<feature type="region of interest" description="Disordered" evidence="5">
    <location>
        <begin position="1"/>
        <end position="23"/>
    </location>
</feature>
<evidence type="ECO:0000313" key="9">
    <source>
        <dbReference type="Proteomes" id="UP000550729"/>
    </source>
</evidence>
<dbReference type="InterPro" id="IPR050367">
    <property type="entry name" value="APC_superfamily"/>
</dbReference>
<evidence type="ECO:0000256" key="3">
    <source>
        <dbReference type="ARBA" id="ARBA00022989"/>
    </source>
</evidence>
<dbReference type="AlphaFoldDB" id="A0A848L4C9"/>
<feature type="transmembrane region" description="Helical" evidence="6">
    <location>
        <begin position="427"/>
        <end position="446"/>
    </location>
</feature>
<evidence type="ECO:0000259" key="7">
    <source>
        <dbReference type="Pfam" id="PF00324"/>
    </source>
</evidence>
<keyword evidence="9" id="KW-1185">Reference proteome</keyword>
<evidence type="ECO:0000256" key="4">
    <source>
        <dbReference type="ARBA" id="ARBA00023136"/>
    </source>
</evidence>
<feature type="transmembrane region" description="Helical" evidence="6">
    <location>
        <begin position="208"/>
        <end position="227"/>
    </location>
</feature>
<dbReference type="Proteomes" id="UP000550729">
    <property type="component" value="Unassembled WGS sequence"/>
</dbReference>
<feature type="transmembrane region" description="Helical" evidence="6">
    <location>
        <begin position="36"/>
        <end position="56"/>
    </location>
</feature>
<comment type="subcellular location">
    <subcellularLocation>
        <location evidence="1">Membrane</location>
        <topology evidence="1">Multi-pass membrane protein</topology>
    </subcellularLocation>
</comment>
<evidence type="ECO:0000256" key="6">
    <source>
        <dbReference type="SAM" id="Phobius"/>
    </source>
</evidence>
<dbReference type="InterPro" id="IPR004841">
    <property type="entry name" value="AA-permease/SLC12A_dom"/>
</dbReference>
<dbReference type="PANTHER" id="PTHR42770">
    <property type="entry name" value="AMINO ACID TRANSPORTER-RELATED"/>
    <property type="match status" value="1"/>
</dbReference>
<name>A0A848L4C9_9ACTN</name>
<dbReference type="RefSeq" id="WP_170196407.1">
    <property type="nucleotide sequence ID" value="NZ_JABBNB010000028.1"/>
</dbReference>